<dbReference type="EMBL" id="CP047121">
    <property type="protein sequence ID" value="QHB50911.1"/>
    <property type="molecule type" value="Genomic_DNA"/>
</dbReference>
<dbReference type="Proteomes" id="UP000465035">
    <property type="component" value="Chromosome"/>
</dbReference>
<dbReference type="AlphaFoldDB" id="A0A6P1E6N8"/>
<protein>
    <submittedName>
        <fullName evidence="1">Uncharacterized protein</fullName>
    </submittedName>
</protein>
<gene>
    <name evidence="1" type="ORF">GQR93_01075</name>
</gene>
<accession>A0A6P1E6N8</accession>
<proteinExistence type="predicted"/>
<name>A0A6P1E6N8_LENHI</name>
<evidence type="ECO:0000313" key="1">
    <source>
        <dbReference type="EMBL" id="QHB50911.1"/>
    </source>
</evidence>
<dbReference type="GeneID" id="69056943"/>
<sequence>MSRNNLTILSTHKLVSVIGGQTFPIPNKPFGDRYPITIQPIIRNAYSF</sequence>
<reference evidence="1 2" key="1">
    <citation type="submission" date="2019-12" db="EMBL/GenBank/DDBJ databases">
        <title>Lactobacillus hilgardii FLUB.</title>
        <authorList>
            <person name="Gustaw K."/>
        </authorList>
    </citation>
    <scope>NUCLEOTIDE SEQUENCE [LARGE SCALE GENOMIC DNA]</scope>
    <source>
        <strain evidence="1 2">FLUB</strain>
    </source>
</reference>
<organism evidence="1 2">
    <name type="scientific">Lentilactobacillus hilgardii</name>
    <name type="common">Lactobacillus hilgardii</name>
    <dbReference type="NCBI Taxonomy" id="1588"/>
    <lineage>
        <taxon>Bacteria</taxon>
        <taxon>Bacillati</taxon>
        <taxon>Bacillota</taxon>
        <taxon>Bacilli</taxon>
        <taxon>Lactobacillales</taxon>
        <taxon>Lactobacillaceae</taxon>
        <taxon>Lentilactobacillus</taxon>
    </lineage>
</organism>
<dbReference type="RefSeq" id="WP_003551458.1">
    <property type="nucleotide sequence ID" value="NZ_CABKOL010000106.1"/>
</dbReference>
<evidence type="ECO:0000313" key="2">
    <source>
        <dbReference type="Proteomes" id="UP000465035"/>
    </source>
</evidence>